<sequence length="120" mass="13795">MKFSKMLGLLALFLLLLGCSEESGQKVEIYEVGNDTKPTQVIEEHEVVEQIETLTMNLERIPIEDAKRNGYEGNPDVIFKMDGDKWFVYYGDRTAVVRKNAGTFFNVPDGEVDQWKNVFR</sequence>
<proteinExistence type="predicted"/>
<dbReference type="AlphaFoldDB" id="A0A4Z0H2F7"/>
<dbReference type="PROSITE" id="PS51257">
    <property type="entry name" value="PROKAR_LIPOPROTEIN"/>
    <property type="match status" value="1"/>
</dbReference>
<keyword evidence="1" id="KW-0732">Signal</keyword>
<accession>A0A4Z0H2F7</accession>
<evidence type="ECO:0000256" key="1">
    <source>
        <dbReference type="SAM" id="SignalP"/>
    </source>
</evidence>
<dbReference type="EMBL" id="SRJC01000001">
    <property type="protein sequence ID" value="TGB03591.1"/>
    <property type="molecule type" value="Genomic_DNA"/>
</dbReference>
<protein>
    <submittedName>
        <fullName evidence="2">Uncharacterized protein</fullName>
    </submittedName>
</protein>
<name>A0A4Z0H2F7_9BACI</name>
<dbReference type="RefSeq" id="WP_135326319.1">
    <property type="nucleotide sequence ID" value="NZ_SRJC01000001.1"/>
</dbReference>
<comment type="caution">
    <text evidence="2">The sequence shown here is derived from an EMBL/GenBank/DDBJ whole genome shotgun (WGS) entry which is preliminary data.</text>
</comment>
<feature type="chain" id="PRO_5038515263" evidence="1">
    <location>
        <begin position="25"/>
        <end position="120"/>
    </location>
</feature>
<gene>
    <name evidence="2" type="ORF">E4663_00875</name>
</gene>
<dbReference type="STRING" id="192814.GCA_900166575_00450"/>
<reference evidence="2 3" key="1">
    <citation type="journal article" date="2003" name="Int. J. Syst. Evol. Microbiol.">
        <title>Halobacillus salinus sp. nov., isolated from a salt lake on the coast of the East Sea in Korea.</title>
        <authorList>
            <person name="Yoon J.H."/>
            <person name="Kang K.H."/>
            <person name="Park Y.H."/>
        </authorList>
    </citation>
    <scope>NUCLEOTIDE SEQUENCE [LARGE SCALE GENOMIC DNA]</scope>
    <source>
        <strain evidence="2 3">HSL-3</strain>
    </source>
</reference>
<organism evidence="2 3">
    <name type="scientific">Halobacillus salinus</name>
    <dbReference type="NCBI Taxonomy" id="192814"/>
    <lineage>
        <taxon>Bacteria</taxon>
        <taxon>Bacillati</taxon>
        <taxon>Bacillota</taxon>
        <taxon>Bacilli</taxon>
        <taxon>Bacillales</taxon>
        <taxon>Bacillaceae</taxon>
        <taxon>Halobacillus</taxon>
    </lineage>
</organism>
<evidence type="ECO:0000313" key="3">
    <source>
        <dbReference type="Proteomes" id="UP000297982"/>
    </source>
</evidence>
<feature type="signal peptide" evidence="1">
    <location>
        <begin position="1"/>
        <end position="24"/>
    </location>
</feature>
<evidence type="ECO:0000313" key="2">
    <source>
        <dbReference type="EMBL" id="TGB03591.1"/>
    </source>
</evidence>
<dbReference type="Proteomes" id="UP000297982">
    <property type="component" value="Unassembled WGS sequence"/>
</dbReference>
<keyword evidence="3" id="KW-1185">Reference proteome</keyword>